<evidence type="ECO:0000256" key="1">
    <source>
        <dbReference type="ARBA" id="ARBA00012528"/>
    </source>
</evidence>
<dbReference type="Proteomes" id="UP000060277">
    <property type="component" value="Chromosome"/>
</dbReference>
<evidence type="ECO:0000313" key="5">
    <source>
        <dbReference type="EMBL" id="ALS61932.1"/>
    </source>
</evidence>
<name>A0ABM5WN70_9BURK</name>
<reference evidence="6" key="1">
    <citation type="submission" date="2015-12" db="EMBL/GenBank/DDBJ databases">
        <title>Complete genome sequence of Pandoraea norimbergensis DSM 11628.</title>
        <authorList>
            <person name="Ee R."/>
            <person name="Lim Y.-L."/>
            <person name="Yong D."/>
            <person name="Yin W.-F."/>
            <person name="Chan K.-G."/>
        </authorList>
    </citation>
    <scope>NUCLEOTIDE SEQUENCE [LARGE SCALE GENOMIC DNA]</scope>
    <source>
        <strain evidence="6">DSM 11628</strain>
    </source>
</reference>
<dbReference type="Pfam" id="PF00990">
    <property type="entry name" value="GGDEF"/>
    <property type="match status" value="1"/>
</dbReference>
<dbReference type="InterPro" id="IPR050469">
    <property type="entry name" value="Diguanylate_Cyclase"/>
</dbReference>
<dbReference type="EC" id="2.7.7.65" evidence="1"/>
<dbReference type="CDD" id="cd12914">
    <property type="entry name" value="PDC1_DGC_like"/>
    <property type="match status" value="1"/>
</dbReference>
<dbReference type="InterPro" id="IPR000160">
    <property type="entry name" value="GGDEF_dom"/>
</dbReference>
<feature type="transmembrane region" description="Helical" evidence="3">
    <location>
        <begin position="25"/>
        <end position="46"/>
    </location>
</feature>
<dbReference type="NCBIfam" id="TIGR00254">
    <property type="entry name" value="GGDEF"/>
    <property type="match status" value="1"/>
</dbReference>
<sequence length="508" mass="56081">MQRLWARTVLAVRKLARWVSRTPTLIVWSGVAISVLLTAVAAALLYEGRLLVLARAADNQRNIALVLERDLELNFQLYEASLDAVVQVLARPDIDALSPALRRELIFERAGASRHIGSLVVLDTHGDVVIDAASEIPRATNLGDRDYFTVHRDHPDAGLYVSGFMHSRLRNNVPTMVLSRRISLPDGSFGGIVSLAVDTEYFRQLFEHIEVGRQGVILLLGKDGAILMRKPYDASVIGKTMAQTGRYEAMPPPEHDERKIYSIRFEGRPSLMTQQFLDNAPITLIVVTSSDDALAPWRKRVYAFGGLFGVLITGFVGTSFLLAAQLRRRLRAERELRLLARTDGLTGLSNRRSLDKTLASEWRRMRRIGRPMSVAFVDIDWFKRYNDTHGHQAGDAALAAVAGAIGAALQRPSDSAGRYGGEEFIAVMPDTDEAGAQRVAESIRLRVEQLNLEHAASDLGRVSVSVGVASRRPRGREMVDALVKAADDALYQAKSSGRNRVTLAPTDE</sequence>
<gene>
    <name evidence="5" type="ORF">AT302_21275</name>
</gene>
<dbReference type="CDD" id="cd01949">
    <property type="entry name" value="GGDEF"/>
    <property type="match status" value="1"/>
</dbReference>
<evidence type="ECO:0000259" key="4">
    <source>
        <dbReference type="PROSITE" id="PS50887"/>
    </source>
</evidence>
<protein>
    <recommendedName>
        <fullName evidence="1">diguanylate cyclase</fullName>
        <ecNumber evidence="1">2.7.7.65</ecNumber>
    </recommendedName>
</protein>
<dbReference type="EMBL" id="CP013480">
    <property type="protein sequence ID" value="ALS61932.1"/>
    <property type="molecule type" value="Genomic_DNA"/>
</dbReference>
<proteinExistence type="predicted"/>
<dbReference type="InterPro" id="IPR043128">
    <property type="entry name" value="Rev_trsase/Diguanyl_cyclase"/>
</dbReference>
<evidence type="ECO:0000256" key="2">
    <source>
        <dbReference type="ARBA" id="ARBA00034247"/>
    </source>
</evidence>
<keyword evidence="3" id="KW-0472">Membrane</keyword>
<dbReference type="PANTHER" id="PTHR45138">
    <property type="entry name" value="REGULATORY COMPONENTS OF SENSORY TRANSDUCTION SYSTEM"/>
    <property type="match status" value="1"/>
</dbReference>
<dbReference type="InterPro" id="IPR029787">
    <property type="entry name" value="Nucleotide_cyclase"/>
</dbReference>
<evidence type="ECO:0000256" key="3">
    <source>
        <dbReference type="SAM" id="Phobius"/>
    </source>
</evidence>
<keyword evidence="3" id="KW-1133">Transmembrane helix</keyword>
<dbReference type="RefSeq" id="WP_058378842.1">
    <property type="nucleotide sequence ID" value="NZ_CP013480.3"/>
</dbReference>
<evidence type="ECO:0000313" key="6">
    <source>
        <dbReference type="Proteomes" id="UP000060277"/>
    </source>
</evidence>
<feature type="transmembrane region" description="Helical" evidence="3">
    <location>
        <begin position="301"/>
        <end position="324"/>
    </location>
</feature>
<feature type="domain" description="GGDEF" evidence="4">
    <location>
        <begin position="370"/>
        <end position="506"/>
    </location>
</feature>
<dbReference type="Gene3D" id="3.30.450.20">
    <property type="entry name" value="PAS domain"/>
    <property type="match status" value="2"/>
</dbReference>
<dbReference type="SUPFAM" id="SSF55073">
    <property type="entry name" value="Nucleotide cyclase"/>
    <property type="match status" value="1"/>
</dbReference>
<comment type="catalytic activity">
    <reaction evidence="2">
        <text>2 GTP = 3',3'-c-di-GMP + 2 diphosphate</text>
        <dbReference type="Rhea" id="RHEA:24898"/>
        <dbReference type="ChEBI" id="CHEBI:33019"/>
        <dbReference type="ChEBI" id="CHEBI:37565"/>
        <dbReference type="ChEBI" id="CHEBI:58805"/>
        <dbReference type="EC" id="2.7.7.65"/>
    </reaction>
</comment>
<keyword evidence="3" id="KW-0812">Transmembrane</keyword>
<accession>A0ABM5WN70</accession>
<dbReference type="CDD" id="cd12915">
    <property type="entry name" value="PDC2_DGC_like"/>
    <property type="match status" value="1"/>
</dbReference>
<dbReference type="SMART" id="SM00267">
    <property type="entry name" value="GGDEF"/>
    <property type="match status" value="1"/>
</dbReference>
<dbReference type="PANTHER" id="PTHR45138:SF9">
    <property type="entry name" value="DIGUANYLATE CYCLASE DGCM-RELATED"/>
    <property type="match status" value="1"/>
</dbReference>
<dbReference type="Gene3D" id="3.30.70.270">
    <property type="match status" value="1"/>
</dbReference>
<dbReference type="PROSITE" id="PS50887">
    <property type="entry name" value="GGDEF"/>
    <property type="match status" value="1"/>
</dbReference>
<organism evidence="5 6">
    <name type="scientific">Pandoraea norimbergensis</name>
    <dbReference type="NCBI Taxonomy" id="93219"/>
    <lineage>
        <taxon>Bacteria</taxon>
        <taxon>Pseudomonadati</taxon>
        <taxon>Pseudomonadota</taxon>
        <taxon>Betaproteobacteria</taxon>
        <taxon>Burkholderiales</taxon>
        <taxon>Burkholderiaceae</taxon>
        <taxon>Pandoraea</taxon>
    </lineage>
</organism>
<keyword evidence="6" id="KW-1185">Reference proteome</keyword>